<feature type="domain" description="FLYWCH-type" evidence="4">
    <location>
        <begin position="9"/>
        <end position="66"/>
    </location>
</feature>
<protein>
    <recommendedName>
        <fullName evidence="8">MULE transposase domain-containing protein</fullName>
    </recommendedName>
</protein>
<dbReference type="InterPro" id="IPR018289">
    <property type="entry name" value="MULE_transposase_dom"/>
</dbReference>
<dbReference type="Gene3D" id="2.20.25.240">
    <property type="match status" value="1"/>
</dbReference>
<reference evidence="6" key="1">
    <citation type="submission" date="2021-02" db="EMBL/GenBank/DDBJ databases">
        <authorList>
            <person name="Nowell W R."/>
        </authorList>
    </citation>
    <scope>NUCLEOTIDE SEQUENCE</scope>
</reference>
<gene>
    <name evidence="6" type="ORF">XDN619_LOCUS36103</name>
</gene>
<dbReference type="InterPro" id="IPR007588">
    <property type="entry name" value="Znf_FLYWCH"/>
</dbReference>
<proteinExistence type="predicted"/>
<comment type="caution">
    <text evidence="6">The sequence shown here is derived from an EMBL/GenBank/DDBJ whole genome shotgun (WGS) entry which is preliminary data.</text>
</comment>
<dbReference type="AlphaFoldDB" id="A0A817AGY0"/>
<dbReference type="GO" id="GO:0008270">
    <property type="term" value="F:zinc ion binding"/>
    <property type="evidence" value="ECO:0007669"/>
    <property type="project" value="UniProtKB-KW"/>
</dbReference>
<sequence length="477" mass="55276">MTDPTILSFTTSNRGKRMLIYSGYVYRLEKSTKNVKYWVCQSNSCAANVHTNASDQFVKANGQHQHLPAPERIELRDLKNKAKERVRTEATSVPKIYEEELARSNISSAALILAPLPADAKSVLNRVRRKITPPIPTSNDFDIPDVYRQTLTGKPFVCTDRFIRNKRMILFATDQQLETLFSSEWIFLDGTFDACPSQFKQLYTIHSLKFKQNFPCVISLLSGKSTDIYLQLFSELECHAERLNLKFEPRHVMSDFEMSLIKAVKQKFPMVMRHGCYVHYCQSLYKQVQLLGLGTAYFEDESTRLSCRSTMALALLPIELIEEAVQLLEDDSLPEMKDFFKYFKYQWSTRVPPKYWNVSTLEFRTNNFAESELLSFLEKCASLFCHIGWHNKFSNRVDKTHPNVWRLFGCLQLEELSFRQQLGKVNCAMQKKKNDTGCFIRTQITTLTERHEKKEITLLEFIHGLSMIVAQNSTIAH</sequence>
<keyword evidence="3" id="KW-0862">Zinc</keyword>
<accession>A0A817AGY0</accession>
<name>A0A817AGY0_9BILA</name>
<dbReference type="Pfam" id="PF04500">
    <property type="entry name" value="FLYWCH"/>
    <property type="match status" value="1"/>
</dbReference>
<dbReference type="Proteomes" id="UP000663887">
    <property type="component" value="Unassembled WGS sequence"/>
</dbReference>
<dbReference type="EMBL" id="CAJNRG010018609">
    <property type="protein sequence ID" value="CAF2260639.1"/>
    <property type="molecule type" value="Genomic_DNA"/>
</dbReference>
<keyword evidence="1" id="KW-0479">Metal-binding</keyword>
<evidence type="ECO:0000259" key="4">
    <source>
        <dbReference type="Pfam" id="PF04500"/>
    </source>
</evidence>
<evidence type="ECO:0000313" key="7">
    <source>
        <dbReference type="Proteomes" id="UP000663887"/>
    </source>
</evidence>
<evidence type="ECO:0000256" key="3">
    <source>
        <dbReference type="ARBA" id="ARBA00022833"/>
    </source>
</evidence>
<evidence type="ECO:0000313" key="6">
    <source>
        <dbReference type="EMBL" id="CAF2260639.1"/>
    </source>
</evidence>
<dbReference type="PANTHER" id="PTHR47160:SF10">
    <property type="entry name" value="MULE TRANSPOSASE DOMAIN-CONTAINING PROTEIN"/>
    <property type="match status" value="1"/>
</dbReference>
<organism evidence="6 7">
    <name type="scientific">Rotaria magnacalcarata</name>
    <dbReference type="NCBI Taxonomy" id="392030"/>
    <lineage>
        <taxon>Eukaryota</taxon>
        <taxon>Metazoa</taxon>
        <taxon>Spiralia</taxon>
        <taxon>Gnathifera</taxon>
        <taxon>Rotifera</taxon>
        <taxon>Eurotatoria</taxon>
        <taxon>Bdelloidea</taxon>
        <taxon>Philodinida</taxon>
        <taxon>Philodinidae</taxon>
        <taxon>Rotaria</taxon>
    </lineage>
</organism>
<feature type="domain" description="MULE transposase" evidence="5">
    <location>
        <begin position="186"/>
        <end position="282"/>
    </location>
</feature>
<evidence type="ECO:0000259" key="5">
    <source>
        <dbReference type="Pfam" id="PF10551"/>
    </source>
</evidence>
<dbReference type="Pfam" id="PF10551">
    <property type="entry name" value="MULE"/>
    <property type="match status" value="1"/>
</dbReference>
<evidence type="ECO:0000256" key="2">
    <source>
        <dbReference type="ARBA" id="ARBA00022771"/>
    </source>
</evidence>
<dbReference type="PANTHER" id="PTHR47160">
    <property type="entry name" value="PUTATIVE-RELATED"/>
    <property type="match status" value="1"/>
</dbReference>
<evidence type="ECO:0008006" key="8">
    <source>
        <dbReference type="Google" id="ProtNLM"/>
    </source>
</evidence>
<evidence type="ECO:0000256" key="1">
    <source>
        <dbReference type="ARBA" id="ARBA00022723"/>
    </source>
</evidence>
<keyword evidence="2" id="KW-0863">Zinc-finger</keyword>